<dbReference type="PROSITE" id="PS50011">
    <property type="entry name" value="PROTEIN_KINASE_DOM"/>
    <property type="match status" value="1"/>
</dbReference>
<dbReference type="AlphaFoldDB" id="A0A0S4IWH3"/>
<keyword evidence="3 6" id="KW-0547">Nucleotide-binding</keyword>
<feature type="domain" description="Protein kinase" evidence="8">
    <location>
        <begin position="402"/>
        <end position="511"/>
    </location>
</feature>
<protein>
    <submittedName>
        <fullName evidence="9">Calcium calmodulin-dependent protein kinase kinase beta isoform 2, putative</fullName>
    </submittedName>
</protein>
<feature type="region of interest" description="Disordered" evidence="7">
    <location>
        <begin position="206"/>
        <end position="228"/>
    </location>
</feature>
<dbReference type="Proteomes" id="UP000051952">
    <property type="component" value="Unassembled WGS sequence"/>
</dbReference>
<keyword evidence="2" id="KW-0808">Transferase</keyword>
<evidence type="ECO:0000256" key="4">
    <source>
        <dbReference type="ARBA" id="ARBA00022777"/>
    </source>
</evidence>
<reference evidence="10" key="1">
    <citation type="submission" date="2015-09" db="EMBL/GenBank/DDBJ databases">
        <authorList>
            <consortium name="Pathogen Informatics"/>
        </authorList>
    </citation>
    <scope>NUCLEOTIDE SEQUENCE [LARGE SCALE GENOMIC DNA]</scope>
    <source>
        <strain evidence="10">Lake Konstanz</strain>
    </source>
</reference>
<proteinExistence type="predicted"/>
<keyword evidence="5 6" id="KW-0067">ATP-binding</keyword>
<dbReference type="PROSITE" id="PS00107">
    <property type="entry name" value="PROTEIN_KINASE_ATP"/>
    <property type="match status" value="1"/>
</dbReference>
<dbReference type="GO" id="GO:0005524">
    <property type="term" value="F:ATP binding"/>
    <property type="evidence" value="ECO:0007669"/>
    <property type="project" value="UniProtKB-UniRule"/>
</dbReference>
<sequence length="511" mass="54418">MTDLSSAANDNNDTEEQEDSPKYRPTNPAYCDLLTAALISGGSDDSTLHRKDLVALIVMLLDTLRTVKTLSDNHLGDSCTCNAVGDLDEVPIDPTSPSFLPATNPFGGPGGFSSWLNLAGVQKEECSVSTEYPMPDAHVNSNNKNNSIREADSFLTTTIHPAAAVPTPIDTGVITTTVASVSPRSLHHNPTTSSSGRGFRLTVSPRNADSSTAGPLHLGGSARGGGFPTPRTWSVSSVDATPNDNGGLPTFQVLASHSTVPPAGNGLRVRMSMSLPFTNGEEHQQQQHNSSERKSACGHVAATETPKNARRLRVRSVAFTVSDEAAATIGGDEESNTIQPVAHDDPNLADALASSTMSAAQQQQRTERSKSLAPRKSLMISTTLTTFEDNDDDTGIVLVNQYLMMGEIGAGASGVVYEVTDTTTNKDYAMKMIKRDRFAQRRVSMGGSVTVTTNREVAIMKKLRHPHIVRLHEVIDDPSHNKLYLVMQLLTGGRLCPSLDAATGACEPVAA</sequence>
<keyword evidence="10" id="KW-1185">Reference proteome</keyword>
<evidence type="ECO:0000259" key="8">
    <source>
        <dbReference type="PROSITE" id="PS50011"/>
    </source>
</evidence>
<evidence type="ECO:0000256" key="5">
    <source>
        <dbReference type="ARBA" id="ARBA00022840"/>
    </source>
</evidence>
<accession>A0A0S4IWH3</accession>
<feature type="non-terminal residue" evidence="9">
    <location>
        <position position="511"/>
    </location>
</feature>
<feature type="compositionally biased region" description="Basic and acidic residues" evidence="7">
    <location>
        <begin position="280"/>
        <end position="295"/>
    </location>
</feature>
<dbReference type="EMBL" id="CYKH01000736">
    <property type="protein sequence ID" value="CUG29281.1"/>
    <property type="molecule type" value="Genomic_DNA"/>
</dbReference>
<dbReference type="InterPro" id="IPR017441">
    <property type="entry name" value="Protein_kinase_ATP_BS"/>
</dbReference>
<name>A0A0S4IWH3_BODSA</name>
<dbReference type="OrthoDB" id="68483at2759"/>
<dbReference type="GO" id="GO:0004674">
    <property type="term" value="F:protein serine/threonine kinase activity"/>
    <property type="evidence" value="ECO:0007669"/>
    <property type="project" value="UniProtKB-KW"/>
</dbReference>
<evidence type="ECO:0000256" key="1">
    <source>
        <dbReference type="ARBA" id="ARBA00022527"/>
    </source>
</evidence>
<dbReference type="GO" id="GO:0007165">
    <property type="term" value="P:signal transduction"/>
    <property type="evidence" value="ECO:0007669"/>
    <property type="project" value="TreeGrafter"/>
</dbReference>
<gene>
    <name evidence="9" type="ORF">BSAL_77070</name>
</gene>
<evidence type="ECO:0000313" key="10">
    <source>
        <dbReference type="Proteomes" id="UP000051952"/>
    </source>
</evidence>
<dbReference type="PANTHER" id="PTHR43895">
    <property type="entry name" value="CALCIUM/CALMODULIN-DEPENDENT PROTEIN KINASE KINASE-RELATED"/>
    <property type="match status" value="1"/>
</dbReference>
<evidence type="ECO:0000256" key="3">
    <source>
        <dbReference type="ARBA" id="ARBA00022741"/>
    </source>
</evidence>
<evidence type="ECO:0000256" key="7">
    <source>
        <dbReference type="SAM" id="MobiDB-lite"/>
    </source>
</evidence>
<feature type="compositionally biased region" description="Polar residues" evidence="7">
    <location>
        <begin position="1"/>
        <end position="11"/>
    </location>
</feature>
<keyword evidence="4 9" id="KW-0418">Kinase</keyword>
<feature type="region of interest" description="Disordered" evidence="7">
    <location>
        <begin position="1"/>
        <end position="26"/>
    </location>
</feature>
<dbReference type="Pfam" id="PF00069">
    <property type="entry name" value="Pkinase"/>
    <property type="match status" value="1"/>
</dbReference>
<evidence type="ECO:0000313" key="9">
    <source>
        <dbReference type="EMBL" id="CUG29281.1"/>
    </source>
</evidence>
<feature type="binding site" evidence="6">
    <location>
        <position position="431"/>
    </location>
    <ligand>
        <name>ATP</name>
        <dbReference type="ChEBI" id="CHEBI:30616"/>
    </ligand>
</feature>
<dbReference type="SUPFAM" id="SSF56112">
    <property type="entry name" value="Protein kinase-like (PK-like)"/>
    <property type="match status" value="1"/>
</dbReference>
<dbReference type="VEuPathDB" id="TriTrypDB:BSAL_77070"/>
<organism evidence="9 10">
    <name type="scientific">Bodo saltans</name>
    <name type="common">Flagellated protozoan</name>
    <dbReference type="NCBI Taxonomy" id="75058"/>
    <lineage>
        <taxon>Eukaryota</taxon>
        <taxon>Discoba</taxon>
        <taxon>Euglenozoa</taxon>
        <taxon>Kinetoplastea</taxon>
        <taxon>Metakinetoplastina</taxon>
        <taxon>Eubodonida</taxon>
        <taxon>Bodonidae</taxon>
        <taxon>Bodo</taxon>
    </lineage>
</organism>
<dbReference type="InterPro" id="IPR011009">
    <property type="entry name" value="Kinase-like_dom_sf"/>
</dbReference>
<dbReference type="PANTHER" id="PTHR43895:SF150">
    <property type="entry name" value="SERINE_THREONINE-PROTEIN KINASE STK11"/>
    <property type="match status" value="1"/>
</dbReference>
<keyword evidence="1" id="KW-0723">Serine/threonine-protein kinase</keyword>
<dbReference type="InterPro" id="IPR000719">
    <property type="entry name" value="Prot_kinase_dom"/>
</dbReference>
<evidence type="ECO:0000256" key="6">
    <source>
        <dbReference type="PROSITE-ProRule" id="PRU10141"/>
    </source>
</evidence>
<dbReference type="Gene3D" id="3.30.200.20">
    <property type="entry name" value="Phosphorylase Kinase, domain 1"/>
    <property type="match status" value="1"/>
</dbReference>
<evidence type="ECO:0000256" key="2">
    <source>
        <dbReference type="ARBA" id="ARBA00022679"/>
    </source>
</evidence>
<feature type="region of interest" description="Disordered" evidence="7">
    <location>
        <begin position="279"/>
        <end position="306"/>
    </location>
</feature>